<dbReference type="GeneID" id="19949678"/>
<keyword evidence="1" id="KW-0812">Transmembrane</keyword>
<sequence length="239" mass="28292">MSSAHQKHQRYIIRRFPPFVDDDMILRHERLRLLIVFIWALLIFAVTVLGALTCDYFLQEPLFYFTVLMVLFVVARAIYRYTHEWPEGLRMRWSYWHEIELSMATYRLKILGYYHRKIDRHLGRFPRDATSEAQMRRYYHLRGVVLSLLFATAYGIFAILLAVCDENAYTQVLLLYVLAVASVCVLYRLAKLHLIELPQVLVLYQRPEFAADMLFADDERIPFAQPVATYETTSRATRV</sequence>
<protein>
    <submittedName>
        <fullName evidence="2">Uncharacterized protein</fullName>
    </submittedName>
</protein>
<dbReference type="RefSeq" id="XP_008613077.1">
    <property type="nucleotide sequence ID" value="XM_008614855.1"/>
</dbReference>
<feature type="transmembrane region" description="Helical" evidence="1">
    <location>
        <begin position="144"/>
        <end position="163"/>
    </location>
</feature>
<dbReference type="RefSeq" id="XP_008613076.1">
    <property type="nucleotide sequence ID" value="XM_008614854.1"/>
</dbReference>
<accession>T0QFF7</accession>
<keyword evidence="1" id="KW-0472">Membrane</keyword>
<keyword evidence="3" id="KW-1185">Reference proteome</keyword>
<dbReference type="AlphaFoldDB" id="T0QFF7"/>
<feature type="transmembrane region" description="Helical" evidence="1">
    <location>
        <begin position="33"/>
        <end position="58"/>
    </location>
</feature>
<reference evidence="2 3" key="1">
    <citation type="submission" date="2012-04" db="EMBL/GenBank/DDBJ databases">
        <title>The Genome Sequence of Saprolegnia declina VS20.</title>
        <authorList>
            <consortium name="The Broad Institute Genome Sequencing Platform"/>
            <person name="Russ C."/>
            <person name="Nusbaum C."/>
            <person name="Tyler B."/>
            <person name="van West P."/>
            <person name="Dieguez-Uribeondo J."/>
            <person name="de Bruijn I."/>
            <person name="Tripathy S."/>
            <person name="Jiang R."/>
            <person name="Young S.K."/>
            <person name="Zeng Q."/>
            <person name="Gargeya S."/>
            <person name="Fitzgerald M."/>
            <person name="Haas B."/>
            <person name="Abouelleil A."/>
            <person name="Alvarado L."/>
            <person name="Arachchi H.M."/>
            <person name="Berlin A."/>
            <person name="Chapman S.B."/>
            <person name="Goldberg J."/>
            <person name="Griggs A."/>
            <person name="Gujja S."/>
            <person name="Hansen M."/>
            <person name="Howarth C."/>
            <person name="Imamovic A."/>
            <person name="Larimer J."/>
            <person name="McCowen C."/>
            <person name="Montmayeur A."/>
            <person name="Murphy C."/>
            <person name="Neiman D."/>
            <person name="Pearson M."/>
            <person name="Priest M."/>
            <person name="Roberts A."/>
            <person name="Saif S."/>
            <person name="Shea T."/>
            <person name="Sisk P."/>
            <person name="Sykes S."/>
            <person name="Wortman J."/>
            <person name="Nusbaum C."/>
            <person name="Birren B."/>
        </authorList>
    </citation>
    <scope>NUCLEOTIDE SEQUENCE [LARGE SCALE GENOMIC DNA]</scope>
    <source>
        <strain evidence="2 3">VS20</strain>
    </source>
</reference>
<keyword evidence="1" id="KW-1133">Transmembrane helix</keyword>
<organism evidence="2 3">
    <name type="scientific">Saprolegnia diclina (strain VS20)</name>
    <dbReference type="NCBI Taxonomy" id="1156394"/>
    <lineage>
        <taxon>Eukaryota</taxon>
        <taxon>Sar</taxon>
        <taxon>Stramenopiles</taxon>
        <taxon>Oomycota</taxon>
        <taxon>Saprolegniomycetes</taxon>
        <taxon>Saprolegniales</taxon>
        <taxon>Saprolegniaceae</taxon>
        <taxon>Saprolegnia</taxon>
    </lineage>
</organism>
<evidence type="ECO:0000313" key="3">
    <source>
        <dbReference type="Proteomes" id="UP000030762"/>
    </source>
</evidence>
<evidence type="ECO:0000313" key="2">
    <source>
        <dbReference type="EMBL" id="EQC33436.1"/>
    </source>
</evidence>
<name>T0QFF7_SAPDV</name>
<dbReference type="eggNOG" id="ENOG502S3M2">
    <property type="taxonomic scope" value="Eukaryota"/>
</dbReference>
<dbReference type="VEuPathDB" id="FungiDB:SDRG_08951"/>
<proteinExistence type="predicted"/>
<dbReference type="EMBL" id="JH767159">
    <property type="protein sequence ID" value="EQC33437.1"/>
    <property type="molecule type" value="Genomic_DNA"/>
</dbReference>
<dbReference type="OrthoDB" id="57935at2759"/>
<dbReference type="EMBL" id="JH767159">
    <property type="protein sequence ID" value="EQC33436.1"/>
    <property type="molecule type" value="Genomic_DNA"/>
</dbReference>
<dbReference type="InParanoid" id="T0QFF7"/>
<gene>
    <name evidence="2" type="ORF">SDRG_08951</name>
</gene>
<evidence type="ECO:0000256" key="1">
    <source>
        <dbReference type="SAM" id="Phobius"/>
    </source>
</evidence>
<feature type="transmembrane region" description="Helical" evidence="1">
    <location>
        <begin position="64"/>
        <end position="82"/>
    </location>
</feature>
<dbReference type="OMA" id="MILRHEC"/>
<feature type="transmembrane region" description="Helical" evidence="1">
    <location>
        <begin position="169"/>
        <end position="189"/>
    </location>
</feature>
<dbReference type="Proteomes" id="UP000030762">
    <property type="component" value="Unassembled WGS sequence"/>
</dbReference>